<dbReference type="GeneID" id="60322788"/>
<dbReference type="RefSeq" id="YP_009951352.1">
    <property type="nucleotide sequence ID" value="NC_051600.1"/>
</dbReference>
<sequence>MRPSPAAALANGTDPCPKACPRAQMAQIGTDRNVESVPAFSQVNTPKRGLGTDGTDIYRLTSRVEIQGVLPGRCQRIALCGAHMQKSVPSVPDPFLANLPTVIGGPRFDEALTGRN</sequence>
<dbReference type="KEGG" id="vg:60322788"/>
<evidence type="ECO:0000313" key="1">
    <source>
        <dbReference type="EMBL" id="QGH80449.1"/>
    </source>
</evidence>
<evidence type="ECO:0000313" key="2">
    <source>
        <dbReference type="Proteomes" id="UP000405876"/>
    </source>
</evidence>
<accession>A0A5Q2WS04</accession>
<protein>
    <submittedName>
        <fullName evidence="1">Uncharacterized protein</fullName>
    </submittedName>
</protein>
<proteinExistence type="predicted"/>
<dbReference type="EMBL" id="MN369762">
    <property type="protein sequence ID" value="QGH80449.1"/>
    <property type="molecule type" value="Genomic_DNA"/>
</dbReference>
<dbReference type="Proteomes" id="UP000405876">
    <property type="component" value="Segment"/>
</dbReference>
<keyword evidence="2" id="KW-1185">Reference proteome</keyword>
<name>A0A5Q2WS04_9CAUD</name>
<organism evidence="1 2">
    <name type="scientific">Mycobacterium phage Bryler</name>
    <dbReference type="NCBI Taxonomy" id="2653755"/>
    <lineage>
        <taxon>Viruses</taxon>
        <taxon>Duplodnaviria</taxon>
        <taxon>Heunggongvirae</taxon>
        <taxon>Uroviricota</taxon>
        <taxon>Caudoviricetes</taxon>
        <taxon>Weiservirinae</taxon>
        <taxon>Unicornvirus</taxon>
        <taxon>Unicornvirus bryler</taxon>
    </lineage>
</organism>
<gene>
    <name evidence="1" type="primary">74</name>
    <name evidence="1" type="ORF">SEA_BRYLER_74</name>
</gene>
<reference evidence="1 2" key="1">
    <citation type="submission" date="2019-08" db="EMBL/GenBank/DDBJ databases">
        <authorList>
            <person name="Bianchetto T."/>
            <person name="Ward B."/>
            <person name="Althoff P."/>
            <person name="Ashe A."/>
            <person name="Boggs D."/>
            <person name="Devereaux C."/>
            <person name="Kar E."/>
            <person name="Naccarato C."/>
            <person name="Sanders S."/>
            <person name="Haydock J."/>
            <person name="Ettinger A.-S.H."/>
            <person name="Ettinger W.F."/>
            <person name="Anders K.R."/>
            <person name="Garlena R.A."/>
            <person name="Russell D.A."/>
            <person name="Pope W.H."/>
            <person name="Jacobs-Sera D."/>
            <person name="Hatfull G.F."/>
        </authorList>
    </citation>
    <scope>NUCLEOTIDE SEQUENCE [LARGE SCALE GENOMIC DNA]</scope>
</reference>